<dbReference type="InterPro" id="IPR036188">
    <property type="entry name" value="FAD/NAD-bd_sf"/>
</dbReference>
<dbReference type="Gene3D" id="3.30.70.1990">
    <property type="match status" value="1"/>
</dbReference>
<dbReference type="EnsemblMetazoa" id="G31732.1">
    <property type="protein sequence ID" value="G31732.1:cds"/>
    <property type="gene ID" value="G31732"/>
</dbReference>
<keyword evidence="7" id="KW-1185">Reference proteome</keyword>
<dbReference type="InterPro" id="IPR050703">
    <property type="entry name" value="Flavin_MAO"/>
</dbReference>
<dbReference type="PRINTS" id="PR00419">
    <property type="entry name" value="ADXRDTASE"/>
</dbReference>
<dbReference type="Gene3D" id="3.50.50.60">
    <property type="entry name" value="FAD/NAD(P)-binding domain"/>
    <property type="match status" value="1"/>
</dbReference>
<evidence type="ECO:0000313" key="6">
    <source>
        <dbReference type="EnsemblMetazoa" id="G31732.1:cds"/>
    </source>
</evidence>
<comment type="subcellular location">
    <subcellularLocation>
        <location evidence="1">Mitochondrion outer membrane</location>
        <topology evidence="1">Single-pass type IV membrane protein</topology>
        <orientation evidence="1">Cytoplasmic side</orientation>
    </subcellularLocation>
</comment>
<dbReference type="Gene3D" id="1.10.405.20">
    <property type="match status" value="1"/>
</dbReference>
<dbReference type="EC" id="1.4.3.4" evidence="3"/>
<feature type="domain" description="Amine oxidase" evidence="5">
    <location>
        <begin position="49"/>
        <end position="480"/>
    </location>
</feature>
<evidence type="ECO:0000256" key="3">
    <source>
        <dbReference type="ARBA" id="ARBA00012804"/>
    </source>
</evidence>
<accession>A0A8W8M9K8</accession>
<evidence type="ECO:0000256" key="1">
    <source>
        <dbReference type="ARBA" id="ARBA00004362"/>
    </source>
</evidence>
<sequence>MISTTWSKCPWLSSGVGTPIHHSREESHPRIKGPRSLDDRIAIVGAGPSGLHMAYELKKRGYSNIVVFEKRGEVGGKTYSRFYRNVWENFGAAVIGETYDRTVKLMETFNVGFEVLPQGESSTWLNNNNFVPTIQASPVPLPRLREALERYIALHRCFFDEYEGELMPRPSKDVLYKIRGTVDDFLERFNLTDARPIFYNALSFNAYGLLNETSAIYGLLFLTPATVLSLFKPEKGLFRLEGGWQNLCREMARRINVDIRLNVDILRIVRRKNVRIDYKNRISNELLTDNFDFLILSPSMNSLFDVVDFNVHELRIFTQLRHSFYVKSLINSMAPGKRSLAPIDLFPYKLEQAEYTVFRSYNSHQVENNVTGIDYQQGRRENTDPDGWMYESVLYSHTGKANPWDKQVDEYIQNQIFQHLRDFNKVNPRIVEQVKWNFYFPNYPPGVATALWDIIDMQGRYNTWYIGASVSFDYIEGVIEYNHLLLRLFQ</sequence>
<evidence type="ECO:0000256" key="2">
    <source>
        <dbReference type="ARBA" id="ARBA00005995"/>
    </source>
</evidence>
<comment type="similarity">
    <text evidence="2">Belongs to the flavin monoamine oxidase family.</text>
</comment>
<dbReference type="Proteomes" id="UP000005408">
    <property type="component" value="Unassembled WGS sequence"/>
</dbReference>
<dbReference type="GO" id="GO:0097621">
    <property type="term" value="F:monoamine oxidase activity"/>
    <property type="evidence" value="ECO:0007669"/>
    <property type="project" value="UniProtKB-EC"/>
</dbReference>
<dbReference type="GO" id="GO:0005741">
    <property type="term" value="C:mitochondrial outer membrane"/>
    <property type="evidence" value="ECO:0007669"/>
    <property type="project" value="UniProtKB-SubCell"/>
</dbReference>
<comment type="catalytic activity">
    <reaction evidence="4">
        <text>a secondary aliphatic amine + O2 + H2O = a primary amine + an aldehyde + H2O2</text>
        <dbReference type="Rhea" id="RHEA:26414"/>
        <dbReference type="ChEBI" id="CHEBI:15377"/>
        <dbReference type="ChEBI" id="CHEBI:15379"/>
        <dbReference type="ChEBI" id="CHEBI:16240"/>
        <dbReference type="ChEBI" id="CHEBI:17478"/>
        <dbReference type="ChEBI" id="CHEBI:58855"/>
        <dbReference type="ChEBI" id="CHEBI:65296"/>
        <dbReference type="EC" id="1.4.3.4"/>
    </reaction>
</comment>
<dbReference type="InterPro" id="IPR002937">
    <property type="entry name" value="Amino_oxidase"/>
</dbReference>
<protein>
    <recommendedName>
        <fullName evidence="3">monoamine oxidase</fullName>
        <ecNumber evidence="3">1.4.3.4</ecNumber>
    </recommendedName>
</protein>
<organism evidence="6 7">
    <name type="scientific">Magallana gigas</name>
    <name type="common">Pacific oyster</name>
    <name type="synonym">Crassostrea gigas</name>
    <dbReference type="NCBI Taxonomy" id="29159"/>
    <lineage>
        <taxon>Eukaryota</taxon>
        <taxon>Metazoa</taxon>
        <taxon>Spiralia</taxon>
        <taxon>Lophotrochozoa</taxon>
        <taxon>Mollusca</taxon>
        <taxon>Bivalvia</taxon>
        <taxon>Autobranchia</taxon>
        <taxon>Pteriomorphia</taxon>
        <taxon>Ostreida</taxon>
        <taxon>Ostreoidea</taxon>
        <taxon>Ostreidae</taxon>
        <taxon>Magallana</taxon>
    </lineage>
</organism>
<dbReference type="Pfam" id="PF01593">
    <property type="entry name" value="Amino_oxidase"/>
    <property type="match status" value="1"/>
</dbReference>
<dbReference type="SUPFAM" id="SSF51905">
    <property type="entry name" value="FAD/NAD(P)-binding domain"/>
    <property type="match status" value="1"/>
</dbReference>
<dbReference type="PANTHER" id="PTHR43563">
    <property type="entry name" value="AMINE OXIDASE"/>
    <property type="match status" value="1"/>
</dbReference>
<evidence type="ECO:0000259" key="5">
    <source>
        <dbReference type="Pfam" id="PF01593"/>
    </source>
</evidence>
<reference evidence="6" key="1">
    <citation type="submission" date="2022-08" db="UniProtKB">
        <authorList>
            <consortium name="EnsemblMetazoa"/>
        </authorList>
    </citation>
    <scope>IDENTIFICATION</scope>
    <source>
        <strain evidence="6">05x7-T-G4-1.051#20</strain>
    </source>
</reference>
<dbReference type="AlphaFoldDB" id="A0A8W8M9K8"/>
<dbReference type="PANTHER" id="PTHR43563:SF1">
    <property type="entry name" value="AMINE OXIDASE [FLAVIN-CONTAINING] B"/>
    <property type="match status" value="1"/>
</dbReference>
<evidence type="ECO:0000256" key="4">
    <source>
        <dbReference type="ARBA" id="ARBA00048448"/>
    </source>
</evidence>
<proteinExistence type="inferred from homology"/>
<name>A0A8W8M9K8_MAGGI</name>
<evidence type="ECO:0000313" key="7">
    <source>
        <dbReference type="Proteomes" id="UP000005408"/>
    </source>
</evidence>